<dbReference type="EMBL" id="CP011070">
    <property type="protein sequence ID" value="AJW71100.1"/>
    <property type="molecule type" value="Genomic_DNA"/>
</dbReference>
<evidence type="ECO:0000313" key="1">
    <source>
        <dbReference type="EMBL" id="AJW71100.1"/>
    </source>
</evidence>
<keyword evidence="2" id="KW-1185">Reference proteome</keyword>
<proteinExistence type="predicted"/>
<dbReference type="Proteomes" id="UP000032408">
    <property type="component" value="Chromosome"/>
</dbReference>
<evidence type="ECO:0000313" key="2">
    <source>
        <dbReference type="Proteomes" id="UP000032408"/>
    </source>
</evidence>
<sequence length="115" mass="13862">MRNLRFLKYYNLVCYILFVVKKKTFDPDKLVLTKPEILEFCDRVLKKWDKKPVKNRNNILAMNAVKTSIIWTDDESLKAIWSEILAWTFELLYENAMSQDDLEWANVMKKLKNKR</sequence>
<reference evidence="2" key="1">
    <citation type="submission" date="2015-03" db="EMBL/GenBank/DDBJ databases">
        <title>Characterization of two novel Thaumarchaeota isolated from the Northern Adriatic Sea.</title>
        <authorList>
            <person name="Bayer B."/>
            <person name="Vojvoda J."/>
            <person name="Offre P."/>
            <person name="Srivastava A."/>
            <person name="Elisabeth N."/>
            <person name="Garcia J.A.L."/>
            <person name="Schleper C."/>
            <person name="Herndl G.J."/>
        </authorList>
    </citation>
    <scope>NUCLEOTIDE SEQUENCE [LARGE SCALE GENOMIC DNA]</scope>
    <source>
        <strain evidence="2">NF5</strain>
    </source>
</reference>
<dbReference type="STRING" id="1580092.NADRNF5_1416"/>
<reference evidence="1 2" key="2">
    <citation type="journal article" date="2016" name="ISME J.">
        <title>Physiological and genomic characterization of two novel marine thaumarchaeal strains indicates niche differentiation.</title>
        <authorList>
            <person name="Bayer B."/>
            <person name="Vojvoda J."/>
            <person name="Offre P."/>
            <person name="Alves R.J."/>
            <person name="Elisabeth N.H."/>
            <person name="Garcia J.A."/>
            <person name="Volland J.M."/>
            <person name="Srivastava A."/>
            <person name="Schleper C."/>
            <person name="Herndl G.J."/>
        </authorList>
    </citation>
    <scope>NUCLEOTIDE SEQUENCE [LARGE SCALE GENOMIC DNA]</scope>
    <source>
        <strain evidence="1 2">NF5</strain>
    </source>
</reference>
<protein>
    <submittedName>
        <fullName evidence="1">Uncharacterized protein</fullName>
    </submittedName>
</protein>
<dbReference type="HOGENOM" id="CLU_2327141_0_0_2"/>
<accession>A0A0D5C421</accession>
<name>A0A0D5C421_9ARCH</name>
<organism evidence="1 2">
    <name type="scientific">Nitrosopumilus adriaticus</name>
    <dbReference type="NCBI Taxonomy" id="1580092"/>
    <lineage>
        <taxon>Archaea</taxon>
        <taxon>Nitrososphaerota</taxon>
        <taxon>Nitrososphaeria</taxon>
        <taxon>Nitrosopumilales</taxon>
        <taxon>Nitrosopumilaceae</taxon>
        <taxon>Nitrosopumilus</taxon>
    </lineage>
</organism>
<dbReference type="AlphaFoldDB" id="A0A0D5C421"/>
<gene>
    <name evidence="1" type="ORF">NADRNF5_1416</name>
</gene>
<dbReference type="KEGG" id="nin:NADRNF5_1416"/>